<dbReference type="CDD" id="cd05402">
    <property type="entry name" value="NT_PAP_TUTase"/>
    <property type="match status" value="1"/>
</dbReference>
<feature type="domain" description="PAP-associated" evidence="11">
    <location>
        <begin position="1209"/>
        <end position="1262"/>
    </location>
</feature>
<dbReference type="GO" id="GO:1990817">
    <property type="term" value="F:poly(A) RNA polymerase activity"/>
    <property type="evidence" value="ECO:0007669"/>
    <property type="project" value="UniProtKB-EC"/>
</dbReference>
<accession>A0A261XTM3</accession>
<dbReference type="Gene3D" id="1.10.1410.10">
    <property type="match status" value="1"/>
</dbReference>
<dbReference type="SUPFAM" id="SSF81301">
    <property type="entry name" value="Nucleotidyltransferase"/>
    <property type="match status" value="1"/>
</dbReference>
<gene>
    <name evidence="13" type="ORF">BZG36_05268</name>
</gene>
<dbReference type="GO" id="GO:0005737">
    <property type="term" value="C:cytoplasm"/>
    <property type="evidence" value="ECO:0007669"/>
    <property type="project" value="UniProtKB-SubCell"/>
</dbReference>
<proteinExistence type="inferred from homology"/>
<evidence type="ECO:0000256" key="6">
    <source>
        <dbReference type="ARBA" id="ARBA00022490"/>
    </source>
</evidence>
<feature type="domain" description="Poly(A) RNA polymerase mitochondrial-like central palm" evidence="12">
    <location>
        <begin position="933"/>
        <end position="1088"/>
    </location>
</feature>
<evidence type="ECO:0000259" key="12">
    <source>
        <dbReference type="Pfam" id="PF22600"/>
    </source>
</evidence>
<feature type="region of interest" description="Disordered" evidence="10">
    <location>
        <begin position="323"/>
        <end position="361"/>
    </location>
</feature>
<organism evidence="13 14">
    <name type="scientific">Bifiguratus adelaidae</name>
    <dbReference type="NCBI Taxonomy" id="1938954"/>
    <lineage>
        <taxon>Eukaryota</taxon>
        <taxon>Fungi</taxon>
        <taxon>Fungi incertae sedis</taxon>
        <taxon>Mucoromycota</taxon>
        <taxon>Mucoromycotina</taxon>
        <taxon>Endogonomycetes</taxon>
        <taxon>Endogonales</taxon>
        <taxon>Endogonales incertae sedis</taxon>
        <taxon>Bifiguratus</taxon>
    </lineage>
</organism>
<evidence type="ECO:0000256" key="2">
    <source>
        <dbReference type="ARBA" id="ARBA00001946"/>
    </source>
</evidence>
<comment type="cofactor">
    <cofactor evidence="2">
        <name>Mg(2+)</name>
        <dbReference type="ChEBI" id="CHEBI:18420"/>
    </cofactor>
</comment>
<dbReference type="Proteomes" id="UP000242875">
    <property type="component" value="Unassembled WGS sequence"/>
</dbReference>
<keyword evidence="6" id="KW-0963">Cytoplasm</keyword>
<feature type="region of interest" description="Disordered" evidence="10">
    <location>
        <begin position="1457"/>
        <end position="1494"/>
    </location>
</feature>
<dbReference type="GO" id="GO:0010605">
    <property type="term" value="P:negative regulation of macromolecule metabolic process"/>
    <property type="evidence" value="ECO:0007669"/>
    <property type="project" value="UniProtKB-ARBA"/>
</dbReference>
<name>A0A261XTM3_9FUNG</name>
<dbReference type="PANTHER" id="PTHR12271">
    <property type="entry name" value="POLY A POLYMERASE CID PAP -RELATED"/>
    <property type="match status" value="1"/>
</dbReference>
<comment type="similarity">
    <text evidence="4">Belongs to the DNA polymerase type-B-like family.</text>
</comment>
<keyword evidence="7" id="KW-0808">Transferase</keyword>
<keyword evidence="9" id="KW-0460">Magnesium</keyword>
<dbReference type="EMBL" id="MVBO01000259">
    <property type="protein sequence ID" value="OZJ01702.1"/>
    <property type="molecule type" value="Genomic_DNA"/>
</dbReference>
<dbReference type="InterPro" id="IPR002058">
    <property type="entry name" value="PAP_assoc"/>
</dbReference>
<feature type="region of interest" description="Disordered" evidence="10">
    <location>
        <begin position="588"/>
        <end position="624"/>
    </location>
</feature>
<sequence>MSAKTRRDEALFSETMPLLVSGVKLGGYTVASFTTEGVFETYCRWPDLVHVMNDLFQSERWDVPLDKRPQVMREVINMCQDGRYRWSLGTGPYPELEFKKHFEETVVLYRREVPESVILMEKETFDIKYLTIADIIDLWGRIIDPTVPSLHAIMSTIVSGRKIMLQQVDTIPHFTPDLTIVKNVIKKHKAALSDKTYRKAMEKIFATIADIGLMSPGSDRSVYTLSVELSYLEREIKRRESGSDHCVRDAGGVQVCLDRLYYFPFSPIAPLGPFREIKMESLVRGSDELVIIHHTRWVNPPPSVKTGYGLLVKYLDELNGVKHSSEKGEAPTSPSSTEEAEKKQKTKKSSNSRATNAATELQQTLTDLTTMTDSYQTATAEPSTPAIILTANQVTTTVIESPPAQKEVRSVNASIRAVNATKVTATQPQPLKTSKDKKTAIDSQQAQKDLKATVNSVQAATEVPSATAKPTKTGQDTTTSDKSQSAQKGVKTTTASTQAVKASTGTTVQASKASQDDCFTKAFAKSEANDKANATSVTSQPRPPTTAKPNSPAIEVRTGVITSLQSRGWQANGKVGYMRTIAPAPTIDSSKKKLEEQKAARKTKAELSTSTTQDPKPSPQDPKLASADIDALHKAYLYIVDSVMRNGDDYKAAHKWSIKDIEEDMEDYYAPLGAAAMKRCGGALKAIQRIQRGELELHAIGREAVGLYKMMLIKMDGADGVLMQTPYYTFQDYVDNSDFANAVHRRYGAEQYWIAEDRVLLQRSDSGLVGLVSGDVPLDLLHSEEDGDGRRFGDEYHRWDQLANTYNSQEGLLEEDDSEPDEDGFDHTYSVEEEAVEQHVHEDGTDKASKPLAQIETRQGGKLGDFDFRVIRALQGLVVDGSSDVSKRKGSAKKKETVSVAQYMAARQRNLAWQWHMLDEKKLAADGGYLQSFSTNMETLMKNLSPNIRTLRRRERLIARVTQTLRAKWPNDGLDVQLFGSSVSKLDYDDADLDLCIVLPHLDAHTTPPHLLQRQLLAIEDPTHPSSYYNMNVIAEILRQAGMTKVIPISGATVPIVKFNDPESNLACDINTNNVNGIENTKLIATYCNLDQRIRPFLFTIKYWAKRRHINDPTHNTLSSYTYVLLALFYLMQRGIIPNLQEEQHLSKCPKSIVWTNLRNEWHECNVSFVKTARMRYSHQGSQDKPVKVIGDPNSDRAVDFVVKHDESSLAGLLHGFYAYYAYYFDMENDVVSLRSGHPIPKASKSDWYRNPLCVEDPFIVNRNVARMCTRSALPKIAREFERAARLLEDNRPLGKLCEEGRGQPPPTIDRDVIPVKEYELNGIRILYDEARNRYDPILTEKGTYYDQYGRYYELCNPNHRTKRKPRIWNGTGYIHCGVSQAVHFVNEHFQPDLRIFSLPRNPPTASNTIRVCGRTYTLPQQPLLDVPRVGYNYRLFGPLPWDVLHTVRRATQLRGPMTTDMLPNDPFDHLGADSASRARAKQQLPHVPYQVHA</sequence>
<comment type="caution">
    <text evidence="13">The sequence shown here is derived from an EMBL/GenBank/DDBJ whole genome shotgun (WGS) entry which is preliminary data.</text>
</comment>
<comment type="cofactor">
    <cofactor evidence="1">
        <name>Mn(2+)</name>
        <dbReference type="ChEBI" id="CHEBI:29035"/>
    </cofactor>
</comment>
<evidence type="ECO:0000256" key="7">
    <source>
        <dbReference type="ARBA" id="ARBA00022679"/>
    </source>
</evidence>
<evidence type="ECO:0000259" key="11">
    <source>
        <dbReference type="Pfam" id="PF03828"/>
    </source>
</evidence>
<evidence type="ECO:0000313" key="14">
    <source>
        <dbReference type="Proteomes" id="UP000242875"/>
    </source>
</evidence>
<evidence type="ECO:0000256" key="8">
    <source>
        <dbReference type="ARBA" id="ARBA00022723"/>
    </source>
</evidence>
<feature type="region of interest" description="Disordered" evidence="10">
    <location>
        <begin position="807"/>
        <end position="826"/>
    </location>
</feature>
<dbReference type="InterPro" id="IPR043519">
    <property type="entry name" value="NT_sf"/>
</dbReference>
<evidence type="ECO:0000256" key="5">
    <source>
        <dbReference type="ARBA" id="ARBA00012388"/>
    </source>
</evidence>
<feature type="compositionally biased region" description="Basic and acidic residues" evidence="10">
    <location>
        <begin position="589"/>
        <end position="605"/>
    </location>
</feature>
<evidence type="ECO:0000256" key="1">
    <source>
        <dbReference type="ARBA" id="ARBA00001936"/>
    </source>
</evidence>
<dbReference type="SUPFAM" id="SSF81631">
    <property type="entry name" value="PAP/OAS1 substrate-binding domain"/>
    <property type="match status" value="1"/>
</dbReference>
<evidence type="ECO:0000256" key="4">
    <source>
        <dbReference type="ARBA" id="ARBA00008593"/>
    </source>
</evidence>
<feature type="region of interest" description="Disordered" evidence="10">
    <location>
        <begin position="527"/>
        <end position="554"/>
    </location>
</feature>
<evidence type="ECO:0000256" key="9">
    <source>
        <dbReference type="ARBA" id="ARBA00022842"/>
    </source>
</evidence>
<dbReference type="Gene3D" id="3.30.460.10">
    <property type="entry name" value="Beta Polymerase, domain 2"/>
    <property type="match status" value="1"/>
</dbReference>
<keyword evidence="14" id="KW-1185">Reference proteome</keyword>
<comment type="subcellular location">
    <subcellularLocation>
        <location evidence="3">Cytoplasm</location>
    </subcellularLocation>
</comment>
<dbReference type="PANTHER" id="PTHR12271:SF40">
    <property type="entry name" value="POLY(A) RNA POLYMERASE GLD2"/>
    <property type="match status" value="1"/>
</dbReference>
<evidence type="ECO:0000313" key="13">
    <source>
        <dbReference type="EMBL" id="OZJ01702.1"/>
    </source>
</evidence>
<evidence type="ECO:0000256" key="10">
    <source>
        <dbReference type="SAM" id="MobiDB-lite"/>
    </source>
</evidence>
<dbReference type="EC" id="2.7.7.19" evidence="5"/>
<protein>
    <recommendedName>
        <fullName evidence="5">polynucleotide adenylyltransferase</fullName>
        <ecNumber evidence="5">2.7.7.19</ecNumber>
    </recommendedName>
</protein>
<feature type="region of interest" description="Disordered" evidence="10">
    <location>
        <begin position="424"/>
        <end position="514"/>
    </location>
</feature>
<reference evidence="13 14" key="1">
    <citation type="journal article" date="2017" name="Mycologia">
        <title>Bifiguratus adelaidae, gen. et sp. nov., a new member of Mucoromycotina in endophytic and soil-dwelling habitats.</title>
        <authorList>
            <person name="Torres-Cruz T.J."/>
            <person name="Billingsley Tobias T.L."/>
            <person name="Almatruk M."/>
            <person name="Hesse C."/>
            <person name="Kuske C.R."/>
            <person name="Desiro A."/>
            <person name="Benucci G.M."/>
            <person name="Bonito G."/>
            <person name="Stajich J.E."/>
            <person name="Dunlap C."/>
            <person name="Arnold A.E."/>
            <person name="Porras-Alfaro A."/>
        </authorList>
    </citation>
    <scope>NUCLEOTIDE SEQUENCE [LARGE SCALE GENOMIC DNA]</scope>
    <source>
        <strain evidence="13 14">AZ0501</strain>
    </source>
</reference>
<dbReference type="Pfam" id="PF03828">
    <property type="entry name" value="PAP_assoc"/>
    <property type="match status" value="1"/>
</dbReference>
<feature type="compositionally biased region" description="Polar residues" evidence="10">
    <location>
        <begin position="606"/>
        <end position="615"/>
    </location>
</feature>
<evidence type="ECO:0000256" key="3">
    <source>
        <dbReference type="ARBA" id="ARBA00004496"/>
    </source>
</evidence>
<dbReference type="GO" id="GO:0046872">
    <property type="term" value="F:metal ion binding"/>
    <property type="evidence" value="ECO:0007669"/>
    <property type="project" value="UniProtKB-KW"/>
</dbReference>
<dbReference type="InterPro" id="IPR054708">
    <property type="entry name" value="MTPAP-like_central"/>
</dbReference>
<feature type="compositionally biased region" description="Polar residues" evidence="10">
    <location>
        <begin position="441"/>
        <end position="459"/>
    </location>
</feature>
<keyword evidence="8" id="KW-0479">Metal-binding</keyword>
<feature type="compositionally biased region" description="Polar residues" evidence="10">
    <location>
        <begin position="468"/>
        <end position="513"/>
    </location>
</feature>
<dbReference type="OrthoDB" id="2274644at2759"/>
<dbReference type="Pfam" id="PF22600">
    <property type="entry name" value="MTPAP-like_central"/>
    <property type="match status" value="1"/>
</dbReference>
<feature type="compositionally biased region" description="Acidic residues" evidence="10">
    <location>
        <begin position="812"/>
        <end position="824"/>
    </location>
</feature>
<dbReference type="GO" id="GO:0031123">
    <property type="term" value="P:RNA 3'-end processing"/>
    <property type="evidence" value="ECO:0007669"/>
    <property type="project" value="TreeGrafter"/>
</dbReference>